<evidence type="ECO:0000256" key="9">
    <source>
        <dbReference type="ARBA" id="ARBA00048492"/>
    </source>
</evidence>
<feature type="binding site" evidence="10">
    <location>
        <position position="137"/>
    </location>
    <ligand>
        <name>substrate</name>
    </ligand>
</feature>
<feature type="binding site" description="via carbamate group" evidence="10">
    <location>
        <position position="100"/>
    </location>
    <ligand>
        <name>Zn(2+)</name>
        <dbReference type="ChEBI" id="CHEBI:29105"/>
        <label>1</label>
    </ligand>
</feature>
<feature type="binding site" description="via carbamate group" evidence="10">
    <location>
        <position position="100"/>
    </location>
    <ligand>
        <name>Zn(2+)</name>
        <dbReference type="ChEBI" id="CHEBI:29105"/>
        <label>2</label>
    </ligand>
</feature>
<keyword evidence="5 10" id="KW-0479">Metal-binding</keyword>
<dbReference type="GO" id="GO:0008270">
    <property type="term" value="F:zinc ion binding"/>
    <property type="evidence" value="ECO:0007669"/>
    <property type="project" value="UniProtKB-UniRule"/>
</dbReference>
<dbReference type="PANTHER" id="PTHR43137:SF1">
    <property type="entry name" value="DIHYDROOROTASE"/>
    <property type="match status" value="1"/>
</dbReference>
<dbReference type="InterPro" id="IPR032466">
    <property type="entry name" value="Metal_Hydrolase"/>
</dbReference>
<dbReference type="SUPFAM" id="SSF51556">
    <property type="entry name" value="Metallo-dependent hydrolases"/>
    <property type="match status" value="1"/>
</dbReference>
<comment type="cofactor">
    <cofactor evidence="10 11">
        <name>Zn(2+)</name>
        <dbReference type="ChEBI" id="CHEBI:29105"/>
    </cofactor>
    <text evidence="10 11">Binds 2 Zn(2+) ions per subunit.</text>
</comment>
<feature type="binding site" evidence="10">
    <location>
        <position position="42"/>
    </location>
    <ligand>
        <name>substrate</name>
    </ligand>
</feature>
<dbReference type="PROSITE" id="PS00482">
    <property type="entry name" value="DIHYDROOROTASE_1"/>
    <property type="match status" value="1"/>
</dbReference>
<dbReference type="NCBIfam" id="TIGR00856">
    <property type="entry name" value="pyrC_dimer"/>
    <property type="match status" value="1"/>
</dbReference>
<feature type="binding site" evidence="10">
    <location>
        <position position="175"/>
    </location>
    <ligand>
        <name>Zn(2+)</name>
        <dbReference type="ChEBI" id="CHEBI:29105"/>
        <label>2</label>
    </ligand>
</feature>
<evidence type="ECO:0000256" key="8">
    <source>
        <dbReference type="ARBA" id="ARBA00022975"/>
    </source>
</evidence>
<comment type="function">
    <text evidence="1 10">Catalyzes the reversible cyclization of carbamoyl aspartate to dihydroorotate.</text>
</comment>
<keyword evidence="8 10" id="KW-0665">Pyrimidine biosynthesis</keyword>
<dbReference type="PIRSF" id="PIRSF001237">
    <property type="entry name" value="DHOdimr"/>
    <property type="match status" value="1"/>
</dbReference>
<evidence type="ECO:0000256" key="11">
    <source>
        <dbReference type="RuleBase" id="RU003440"/>
    </source>
</evidence>
<feature type="binding site" evidence="10">
    <location>
        <begin position="16"/>
        <end position="18"/>
    </location>
    <ligand>
        <name>substrate</name>
    </ligand>
</feature>
<dbReference type="UniPathway" id="UPA00070">
    <property type="reaction ID" value="UER00117"/>
</dbReference>
<dbReference type="GO" id="GO:0006207">
    <property type="term" value="P:'de novo' pyrimidine nucleobase biosynthetic process"/>
    <property type="evidence" value="ECO:0007669"/>
    <property type="project" value="TreeGrafter"/>
</dbReference>
<feature type="binding site" evidence="10">
    <location>
        <position position="220"/>
    </location>
    <ligand>
        <name>substrate</name>
    </ligand>
</feature>
<keyword evidence="7 10" id="KW-0862">Zinc</keyword>
<evidence type="ECO:0000256" key="2">
    <source>
        <dbReference type="ARBA" id="ARBA00004880"/>
    </source>
</evidence>
<dbReference type="Gene3D" id="3.20.20.140">
    <property type="entry name" value="Metal-dependent hydrolases"/>
    <property type="match status" value="1"/>
</dbReference>
<evidence type="ECO:0000256" key="6">
    <source>
        <dbReference type="ARBA" id="ARBA00022801"/>
    </source>
</evidence>
<proteinExistence type="inferred from homology"/>
<keyword evidence="14" id="KW-1185">Reference proteome</keyword>
<feature type="binding site" evidence="10">
    <location>
        <position position="16"/>
    </location>
    <ligand>
        <name>Zn(2+)</name>
        <dbReference type="ChEBI" id="CHEBI:29105"/>
        <label>1</label>
    </ligand>
</feature>
<dbReference type="AlphaFoldDB" id="A0A3S9XDM7"/>
<feature type="binding site" evidence="10">
    <location>
        <position position="137"/>
    </location>
    <ligand>
        <name>Zn(2+)</name>
        <dbReference type="ChEBI" id="CHEBI:29105"/>
        <label>2</label>
    </ligand>
</feature>
<dbReference type="GO" id="GO:0044205">
    <property type="term" value="P:'de novo' UMP biosynthetic process"/>
    <property type="evidence" value="ECO:0007669"/>
    <property type="project" value="UniProtKB-UniRule"/>
</dbReference>
<dbReference type="InterPro" id="IPR002195">
    <property type="entry name" value="Dihydroorotase_CS"/>
</dbReference>
<evidence type="ECO:0000313" key="13">
    <source>
        <dbReference type="EMBL" id="AZS50553.1"/>
    </source>
</evidence>
<dbReference type="EC" id="3.5.2.3" evidence="4 10"/>
<evidence type="ECO:0000256" key="3">
    <source>
        <dbReference type="ARBA" id="ARBA00005631"/>
    </source>
</evidence>
<dbReference type="InterPro" id="IPR006680">
    <property type="entry name" value="Amidohydro-rel"/>
</dbReference>
<comment type="pathway">
    <text evidence="2 10 11">Pyrimidine metabolism; UMP biosynthesis via de novo pathway; (S)-dihydroorotate from bicarbonate: step 3/3.</text>
</comment>
<protein>
    <recommendedName>
        <fullName evidence="4 10">Dihydroorotase</fullName>
        <shortName evidence="10">DHOase</shortName>
        <ecNumber evidence="4 10">3.5.2.3</ecNumber>
    </recommendedName>
</protein>
<feature type="active site" evidence="10">
    <location>
        <position position="248"/>
    </location>
</feature>
<feature type="modified residue" description="N6-carboxylysine" evidence="10">
    <location>
        <position position="100"/>
    </location>
</feature>
<feature type="binding site" evidence="10">
    <location>
        <position position="252"/>
    </location>
    <ligand>
        <name>substrate</name>
    </ligand>
</feature>
<evidence type="ECO:0000256" key="4">
    <source>
        <dbReference type="ARBA" id="ARBA00012860"/>
    </source>
</evidence>
<dbReference type="GO" id="GO:0005829">
    <property type="term" value="C:cytosol"/>
    <property type="evidence" value="ECO:0007669"/>
    <property type="project" value="TreeGrafter"/>
</dbReference>
<sequence length="351" mass="38889">MQDKITIIRPDDWHIHLRDGAALKQTVKDAANQFSRAIIMPNLVPPVKNVQQASEYKERILTHIPKGNSFEPLMTLYLTDTTSIKDIKAAKDSGMIYAVKSYPAGATTNSHSGVTSLEAIYPTLACMAELGIPLLLHGEITRPDIDVFDREKCFIDEHLVPLVQKFPTLKVVLEHITTKEAVDFVKEANTNVAATITVQHLLYNRNHLLVGGIHPHYYCLPILKRNIHQEALIGAATSASPKFFLGTDSAPHPTHSKESACGCAGCYTAYAAIELYTEAFDRAHALDKLEGFASLFGPKFYGLPVNNDTITLIRKDWTAPTSLPFGENQVTPLKAGDTIHWQYLNESKNDN</sequence>
<reference evidence="14" key="1">
    <citation type="submission" date="2018-06" db="EMBL/GenBank/DDBJ databases">
        <title>Complete genome of Pseudomonas insecticola strain QZS01.</title>
        <authorList>
            <person name="Wang J."/>
            <person name="Su Q."/>
        </authorList>
    </citation>
    <scope>NUCLEOTIDE SEQUENCE [LARGE SCALE GENOMIC DNA]</scope>
    <source>
        <strain evidence="14">QZS01</strain>
    </source>
</reference>
<dbReference type="GO" id="GO:0004151">
    <property type="term" value="F:dihydroorotase activity"/>
    <property type="evidence" value="ECO:0007669"/>
    <property type="project" value="UniProtKB-UniRule"/>
</dbReference>
<feature type="binding site" evidence="10">
    <location>
        <position position="14"/>
    </location>
    <ligand>
        <name>Zn(2+)</name>
        <dbReference type="ChEBI" id="CHEBI:29105"/>
        <label>1</label>
    </ligand>
</feature>
<evidence type="ECO:0000256" key="10">
    <source>
        <dbReference type="HAMAP-Rule" id="MF_00219"/>
    </source>
</evidence>
<feature type="binding site" evidence="10">
    <location>
        <position position="248"/>
    </location>
    <ligand>
        <name>Zn(2+)</name>
        <dbReference type="ChEBI" id="CHEBI:29105"/>
        <label>1</label>
    </ligand>
</feature>
<dbReference type="Proteomes" id="UP000273143">
    <property type="component" value="Chromosome"/>
</dbReference>
<dbReference type="FunFam" id="3.20.20.140:FF:000006">
    <property type="entry name" value="Dihydroorotase"/>
    <property type="match status" value="1"/>
</dbReference>
<comment type="subunit">
    <text evidence="10">Homodimer.</text>
</comment>
<evidence type="ECO:0000259" key="12">
    <source>
        <dbReference type="Pfam" id="PF01979"/>
    </source>
</evidence>
<dbReference type="HAMAP" id="MF_00219">
    <property type="entry name" value="PyrC_classII"/>
    <property type="match status" value="1"/>
</dbReference>
<dbReference type="KEGG" id="emo:DM558_07075"/>
<dbReference type="CDD" id="cd01294">
    <property type="entry name" value="DHOase"/>
    <property type="match status" value="1"/>
</dbReference>
<dbReference type="EMBL" id="CP029822">
    <property type="protein sequence ID" value="AZS50553.1"/>
    <property type="molecule type" value="Genomic_DNA"/>
</dbReference>
<evidence type="ECO:0000256" key="5">
    <source>
        <dbReference type="ARBA" id="ARBA00022723"/>
    </source>
</evidence>
<dbReference type="PANTHER" id="PTHR43137">
    <property type="entry name" value="DIHYDROOROTASE"/>
    <property type="match status" value="1"/>
</dbReference>
<comment type="catalytic activity">
    <reaction evidence="9 10 11">
        <text>(S)-dihydroorotate + H2O = N-carbamoyl-L-aspartate + H(+)</text>
        <dbReference type="Rhea" id="RHEA:24296"/>
        <dbReference type="ChEBI" id="CHEBI:15377"/>
        <dbReference type="ChEBI" id="CHEBI:15378"/>
        <dbReference type="ChEBI" id="CHEBI:30864"/>
        <dbReference type="ChEBI" id="CHEBI:32814"/>
        <dbReference type="EC" id="3.5.2.3"/>
    </reaction>
</comment>
<evidence type="ECO:0000256" key="1">
    <source>
        <dbReference type="ARBA" id="ARBA00002368"/>
    </source>
</evidence>
<gene>
    <name evidence="10" type="primary">pyrC</name>
    <name evidence="13" type="ORF">DM558_07075</name>
</gene>
<evidence type="ECO:0000256" key="7">
    <source>
        <dbReference type="ARBA" id="ARBA00022833"/>
    </source>
</evidence>
<evidence type="ECO:0000313" key="14">
    <source>
        <dbReference type="Proteomes" id="UP000273143"/>
    </source>
</evidence>
<dbReference type="RefSeq" id="WP_127162992.1">
    <property type="nucleotide sequence ID" value="NZ_CP029822.1"/>
</dbReference>
<dbReference type="Pfam" id="PF01979">
    <property type="entry name" value="Amidohydro_1"/>
    <property type="match status" value="1"/>
</dbReference>
<dbReference type="InterPro" id="IPR004721">
    <property type="entry name" value="DHOdimr"/>
</dbReference>
<name>A0A3S9XDM7_9GAMM</name>
<feature type="domain" description="Amidohydrolase-related" evidence="12">
    <location>
        <begin position="12"/>
        <end position="306"/>
    </location>
</feature>
<keyword evidence="6 10" id="KW-0378">Hydrolase</keyword>
<feature type="binding site" evidence="10">
    <location>
        <position position="264"/>
    </location>
    <ligand>
        <name>substrate</name>
    </ligand>
</feature>
<dbReference type="PROSITE" id="PS00483">
    <property type="entry name" value="DIHYDROOROTASE_2"/>
    <property type="match status" value="1"/>
</dbReference>
<comment type="similarity">
    <text evidence="3 10 11">Belongs to the metallo-dependent hydrolases superfamily. DHOase family. Class II DHOase subfamily.</text>
</comment>
<organism evidence="13 14">
    <name type="scientific">Entomomonas moraniae</name>
    <dbReference type="NCBI Taxonomy" id="2213226"/>
    <lineage>
        <taxon>Bacteria</taxon>
        <taxon>Pseudomonadati</taxon>
        <taxon>Pseudomonadota</taxon>
        <taxon>Gammaproteobacteria</taxon>
        <taxon>Pseudomonadales</taxon>
        <taxon>Pseudomonadaceae</taxon>
        <taxon>Entomomonas</taxon>
    </lineage>
</organism>
<accession>A0A3S9XDM7</accession>